<dbReference type="RefSeq" id="WP_089410763.1">
    <property type="nucleotide sequence ID" value="NZ_FZQA01000001.1"/>
</dbReference>
<dbReference type="GO" id="GO:0005886">
    <property type="term" value="C:plasma membrane"/>
    <property type="evidence" value="ECO:0007669"/>
    <property type="project" value="UniProtKB-SubCell"/>
</dbReference>
<dbReference type="GO" id="GO:0016763">
    <property type="term" value="F:pentosyltransferase activity"/>
    <property type="evidence" value="ECO:0007669"/>
    <property type="project" value="TreeGrafter"/>
</dbReference>
<evidence type="ECO:0000313" key="11">
    <source>
        <dbReference type="Proteomes" id="UP000198346"/>
    </source>
</evidence>
<dbReference type="Pfam" id="PF13231">
    <property type="entry name" value="PMT_2"/>
    <property type="match status" value="1"/>
</dbReference>
<feature type="transmembrane region" description="Helical" evidence="8">
    <location>
        <begin position="320"/>
        <end position="338"/>
    </location>
</feature>
<keyword evidence="5 8" id="KW-0812">Transmembrane</keyword>
<evidence type="ECO:0000256" key="3">
    <source>
        <dbReference type="ARBA" id="ARBA00022676"/>
    </source>
</evidence>
<comment type="subcellular location">
    <subcellularLocation>
        <location evidence="1">Cell membrane</location>
        <topology evidence="1">Multi-pass membrane protein</topology>
    </subcellularLocation>
</comment>
<gene>
    <name evidence="10" type="ORF">SAMN06297382_0239</name>
</gene>
<feature type="transmembrane region" description="Helical" evidence="8">
    <location>
        <begin position="133"/>
        <end position="150"/>
    </location>
</feature>
<keyword evidence="6 8" id="KW-1133">Transmembrane helix</keyword>
<keyword evidence="2" id="KW-1003">Cell membrane</keyword>
<protein>
    <submittedName>
        <fullName evidence="10">Dolichyl-phosphate-mannose-protein mannosyltransferase</fullName>
    </submittedName>
</protein>
<name>A0A239PIY7_9PROT</name>
<keyword evidence="11" id="KW-1185">Reference proteome</keyword>
<dbReference type="EMBL" id="FZQA01000001">
    <property type="protein sequence ID" value="SNT67746.1"/>
    <property type="molecule type" value="Genomic_DNA"/>
</dbReference>
<feature type="transmembrane region" description="Helical" evidence="8">
    <location>
        <begin position="350"/>
        <end position="370"/>
    </location>
</feature>
<feature type="transmembrane region" description="Helical" evidence="8">
    <location>
        <begin position="254"/>
        <end position="275"/>
    </location>
</feature>
<proteinExistence type="predicted"/>
<dbReference type="PANTHER" id="PTHR33908">
    <property type="entry name" value="MANNOSYLTRANSFERASE YKCB-RELATED"/>
    <property type="match status" value="1"/>
</dbReference>
<evidence type="ECO:0000256" key="4">
    <source>
        <dbReference type="ARBA" id="ARBA00022679"/>
    </source>
</evidence>
<feature type="domain" description="Glycosyltransferase RgtA/B/C/D-like" evidence="9">
    <location>
        <begin position="58"/>
        <end position="226"/>
    </location>
</feature>
<evidence type="ECO:0000256" key="8">
    <source>
        <dbReference type="SAM" id="Phobius"/>
    </source>
</evidence>
<evidence type="ECO:0000313" key="10">
    <source>
        <dbReference type="EMBL" id="SNT67746.1"/>
    </source>
</evidence>
<accession>A0A239PIY7</accession>
<dbReference type="OrthoDB" id="9811222at2"/>
<feature type="transmembrane region" description="Helical" evidence="8">
    <location>
        <begin position="295"/>
        <end position="314"/>
    </location>
</feature>
<evidence type="ECO:0000256" key="2">
    <source>
        <dbReference type="ARBA" id="ARBA00022475"/>
    </source>
</evidence>
<evidence type="ECO:0000256" key="1">
    <source>
        <dbReference type="ARBA" id="ARBA00004651"/>
    </source>
</evidence>
<evidence type="ECO:0000259" key="9">
    <source>
        <dbReference type="Pfam" id="PF13231"/>
    </source>
</evidence>
<feature type="transmembrane region" description="Helical" evidence="8">
    <location>
        <begin position="107"/>
        <end position="127"/>
    </location>
</feature>
<evidence type="ECO:0000256" key="5">
    <source>
        <dbReference type="ARBA" id="ARBA00022692"/>
    </source>
</evidence>
<dbReference type="PANTHER" id="PTHR33908:SF11">
    <property type="entry name" value="MEMBRANE PROTEIN"/>
    <property type="match status" value="1"/>
</dbReference>
<keyword evidence="7 8" id="KW-0472">Membrane</keyword>
<dbReference type="InterPro" id="IPR050297">
    <property type="entry name" value="LipidA_mod_glycosyltrf_83"/>
</dbReference>
<evidence type="ECO:0000256" key="7">
    <source>
        <dbReference type="ARBA" id="ARBA00023136"/>
    </source>
</evidence>
<feature type="transmembrane region" description="Helical" evidence="8">
    <location>
        <begin position="162"/>
        <end position="178"/>
    </location>
</feature>
<sequence length="497" mass="52778">MSTSLSSWRARPVLSFSIFALALTAARLAALFVSEANLGPDEAQYWVWSGEPALGYYSKPPFIAWTIAASTALFGNAEWAVRLAAPFFHLGAAYFLFALARRLYDDAVGFWTGVGWLTLPGVSLSSMLITTDAPLLFFWAAALYCFFRLIERANGGARSPSALFWAVALGASVGFGLLSKYAMIYFPLGAALAVLVSTQARKGLAMRDAAIAALVAGAIVAPNLAWNAAHEFHTLSHTAANANWGGSMFHPAKLFEFLGAQAGVFGPIPILLLIWGLARLPRRLAAAGEARGRDLALLALAAPPLAIVSMQAFVSRAHANWAAAAYPAALVLVTAWAFRARIGAAIRASVGLNLVACLVFLAGLANFALVDALGLSGAVKPVRGWAPQGAAVAAAAEGFDAVLVDDRELMGALLYYARGGPPVVALDSNRRVDHHYEAFMAFDPERQKRVLFVSERNDLTPVQGRFGGIAPAGEITADLSPGRRRTLYLFALSDPAE</sequence>
<dbReference type="InterPro" id="IPR038731">
    <property type="entry name" value="RgtA/B/C-like"/>
</dbReference>
<reference evidence="10 11" key="1">
    <citation type="submission" date="2017-07" db="EMBL/GenBank/DDBJ databases">
        <authorList>
            <person name="Sun Z.S."/>
            <person name="Albrecht U."/>
            <person name="Echele G."/>
            <person name="Lee C.C."/>
        </authorList>
    </citation>
    <scope>NUCLEOTIDE SEQUENCE [LARGE SCALE GENOMIC DNA]</scope>
    <source>
        <strain evidence="10 11">CGMCC 1.12710</strain>
    </source>
</reference>
<keyword evidence="3 10" id="KW-0328">Glycosyltransferase</keyword>
<feature type="transmembrane region" description="Helical" evidence="8">
    <location>
        <begin position="79"/>
        <end position="100"/>
    </location>
</feature>
<dbReference type="Proteomes" id="UP000198346">
    <property type="component" value="Unassembled WGS sequence"/>
</dbReference>
<organism evidence="10 11">
    <name type="scientific">Amphiplicatus metriothermophilus</name>
    <dbReference type="NCBI Taxonomy" id="1519374"/>
    <lineage>
        <taxon>Bacteria</taxon>
        <taxon>Pseudomonadati</taxon>
        <taxon>Pseudomonadota</taxon>
        <taxon>Alphaproteobacteria</taxon>
        <taxon>Parvularculales</taxon>
        <taxon>Parvularculaceae</taxon>
        <taxon>Amphiplicatus</taxon>
    </lineage>
</organism>
<dbReference type="AlphaFoldDB" id="A0A239PIY7"/>
<dbReference type="GO" id="GO:0009103">
    <property type="term" value="P:lipopolysaccharide biosynthetic process"/>
    <property type="evidence" value="ECO:0007669"/>
    <property type="project" value="UniProtKB-ARBA"/>
</dbReference>
<keyword evidence="4 10" id="KW-0808">Transferase</keyword>
<evidence type="ECO:0000256" key="6">
    <source>
        <dbReference type="ARBA" id="ARBA00022989"/>
    </source>
</evidence>